<proteinExistence type="predicted"/>
<keyword evidence="2" id="KW-1003">Cell membrane</keyword>
<organism evidence="11 12">
    <name type="scientific">Biomphalaria pfeifferi</name>
    <name type="common">Bloodfluke planorb</name>
    <name type="synonym">Freshwater snail</name>
    <dbReference type="NCBI Taxonomy" id="112525"/>
    <lineage>
        <taxon>Eukaryota</taxon>
        <taxon>Metazoa</taxon>
        <taxon>Spiralia</taxon>
        <taxon>Lophotrochozoa</taxon>
        <taxon>Mollusca</taxon>
        <taxon>Gastropoda</taxon>
        <taxon>Heterobranchia</taxon>
        <taxon>Euthyneura</taxon>
        <taxon>Panpulmonata</taxon>
        <taxon>Hygrophila</taxon>
        <taxon>Lymnaeoidea</taxon>
        <taxon>Planorbidae</taxon>
        <taxon>Biomphalaria</taxon>
    </lineage>
</organism>
<keyword evidence="7" id="KW-0325">Glycoprotein</keyword>
<keyword evidence="4 8" id="KW-1133">Transmembrane helix</keyword>
<comment type="caution">
    <text evidence="11">The sequence shown here is derived from an EMBL/GenBank/DDBJ whole genome shotgun (WGS) entry which is preliminary data.</text>
</comment>
<evidence type="ECO:0000256" key="4">
    <source>
        <dbReference type="ARBA" id="ARBA00022989"/>
    </source>
</evidence>
<evidence type="ECO:0000256" key="7">
    <source>
        <dbReference type="ARBA" id="ARBA00023180"/>
    </source>
</evidence>
<dbReference type="EMBL" id="JASAOG010000013">
    <property type="protein sequence ID" value="KAK0065667.1"/>
    <property type="molecule type" value="Genomic_DNA"/>
</dbReference>
<evidence type="ECO:0000256" key="6">
    <source>
        <dbReference type="ARBA" id="ARBA00023170"/>
    </source>
</evidence>
<evidence type="ECO:0000256" key="9">
    <source>
        <dbReference type="SAM" id="SignalP"/>
    </source>
</evidence>
<evidence type="ECO:0000256" key="2">
    <source>
        <dbReference type="ARBA" id="ARBA00022475"/>
    </source>
</evidence>
<name>A0AAD8C386_BIOPF</name>
<accession>A0AAD8C386</accession>
<dbReference type="GO" id="GO:0050906">
    <property type="term" value="P:detection of stimulus involved in sensory perception"/>
    <property type="evidence" value="ECO:0007669"/>
    <property type="project" value="UniProtKB-ARBA"/>
</dbReference>
<feature type="transmembrane region" description="Helical" evidence="8">
    <location>
        <begin position="535"/>
        <end position="558"/>
    </location>
</feature>
<dbReference type="PANTHER" id="PTHR42643">
    <property type="entry name" value="IONOTROPIC RECEPTOR 20A-RELATED"/>
    <property type="match status" value="1"/>
</dbReference>
<reference evidence="11" key="2">
    <citation type="submission" date="2023-04" db="EMBL/GenBank/DDBJ databases">
        <authorList>
            <person name="Bu L."/>
            <person name="Lu L."/>
            <person name="Laidemitt M.R."/>
            <person name="Zhang S.M."/>
            <person name="Mutuku M."/>
            <person name="Mkoji G."/>
            <person name="Steinauer M."/>
            <person name="Loker E.S."/>
        </authorList>
    </citation>
    <scope>NUCLEOTIDE SEQUENCE</scope>
    <source>
        <strain evidence="11">KasaAsao</strain>
        <tissue evidence="11">Whole Snail</tissue>
    </source>
</reference>
<dbReference type="Pfam" id="PF00060">
    <property type="entry name" value="Lig_chan"/>
    <property type="match status" value="1"/>
</dbReference>
<evidence type="ECO:0000256" key="3">
    <source>
        <dbReference type="ARBA" id="ARBA00022692"/>
    </source>
</evidence>
<evidence type="ECO:0000256" key="5">
    <source>
        <dbReference type="ARBA" id="ARBA00023136"/>
    </source>
</evidence>
<protein>
    <submittedName>
        <fullName evidence="11">Glutamate receptor 1</fullName>
    </submittedName>
</protein>
<evidence type="ECO:0000313" key="11">
    <source>
        <dbReference type="EMBL" id="KAK0065667.1"/>
    </source>
</evidence>
<dbReference type="SUPFAM" id="SSF53850">
    <property type="entry name" value="Periplasmic binding protein-like II"/>
    <property type="match status" value="1"/>
</dbReference>
<sequence>MFLYYVVISMAMLVLVSTETRLKSQPISPPRWSFHGLRNEDASINQNMETILYNHLHNCGWNHVMLVLEENAGSQHRYVTASLNRLYSLNHVIVYVNTTANNELGELMLEQRIEELYTSFQMANVVVMTQAPEIFMQVLNNVFQRQQRGPAALMVHRMQLMLFVDSESLDTFSKGIKSILFDNVVIISSSGTELVSEVYTLMWGKDRTRDMVRITDHFKCVSVPRLCSIFPNVNYMMNGRTLKLLIKEWLFLVYKAMNKENGTIEYEGFLTNVVRLLSEALNFTYNFSPVPGDDEKMSWKDFARLIRQSKFDVGVSVFPSMSMVYFNHTVTFPLLCSNFTGVYVNTDTSTDVLDLTVAFFRSEIYYCFMCSLVYTLVILKICARERPSHCDDNISSIEITDRLLDAANQSLVKTEQRVDFESQVSATDLSSGALMKGGECLISNSEQKVSDTFKSVSNFKVIRTKFSELTINEAYKSDGDQTVLMHKIIKERQSTKSSYVYIYDDVINLFFELMGSYLNQTNLPNPSNVSARLMVWSWCVMALVLNAIFSGNILAYLVDNNRGLPLSTLEDLLARRDYKIVIEKDSSLNDALQNSIEGTPVRDIYKRILQFREENPDFTDTIEEIVDQLKKGRIVAILSSPTQEYISQKYIRELATLKNVIFETCSGFILPKDSELESWISQKLQMMSDYGLMLKVKMIPNNDSVSTSAGDGEYEKIHFKSYMFTSILYGFYALAVSLIILIIEVFCIRFGLVKF</sequence>
<dbReference type="PANTHER" id="PTHR42643:SF24">
    <property type="entry name" value="IONOTROPIC RECEPTOR 60A"/>
    <property type="match status" value="1"/>
</dbReference>
<evidence type="ECO:0000256" key="1">
    <source>
        <dbReference type="ARBA" id="ARBA00004651"/>
    </source>
</evidence>
<dbReference type="InterPro" id="IPR001320">
    <property type="entry name" value="Iontro_rcpt_C"/>
</dbReference>
<dbReference type="GO" id="GO:0015276">
    <property type="term" value="F:ligand-gated monoatomic ion channel activity"/>
    <property type="evidence" value="ECO:0007669"/>
    <property type="project" value="InterPro"/>
</dbReference>
<evidence type="ECO:0000259" key="10">
    <source>
        <dbReference type="Pfam" id="PF00060"/>
    </source>
</evidence>
<keyword evidence="9" id="KW-0732">Signal</keyword>
<evidence type="ECO:0000313" key="12">
    <source>
        <dbReference type="Proteomes" id="UP001233172"/>
    </source>
</evidence>
<feature type="signal peptide" evidence="9">
    <location>
        <begin position="1"/>
        <end position="18"/>
    </location>
</feature>
<keyword evidence="6 11" id="KW-0675">Receptor</keyword>
<dbReference type="Gene3D" id="3.40.190.10">
    <property type="entry name" value="Periplasmic binding protein-like II"/>
    <property type="match status" value="3"/>
</dbReference>
<feature type="transmembrane region" description="Helical" evidence="8">
    <location>
        <begin position="727"/>
        <end position="752"/>
    </location>
</feature>
<gene>
    <name evidence="11" type="ORF">Bpfe_005100</name>
</gene>
<dbReference type="AlphaFoldDB" id="A0AAD8C386"/>
<feature type="chain" id="PRO_5042166016" evidence="9">
    <location>
        <begin position="19"/>
        <end position="755"/>
    </location>
</feature>
<reference evidence="11" key="1">
    <citation type="journal article" date="2023" name="PLoS Negl. Trop. Dis.">
        <title>A genome sequence for Biomphalaria pfeifferi, the major vector snail for the human-infecting parasite Schistosoma mansoni.</title>
        <authorList>
            <person name="Bu L."/>
            <person name="Lu L."/>
            <person name="Laidemitt M.R."/>
            <person name="Zhang S.M."/>
            <person name="Mutuku M."/>
            <person name="Mkoji G."/>
            <person name="Steinauer M."/>
            <person name="Loker E.S."/>
        </authorList>
    </citation>
    <scope>NUCLEOTIDE SEQUENCE</scope>
    <source>
        <strain evidence="11">KasaAsao</strain>
    </source>
</reference>
<dbReference type="Proteomes" id="UP001233172">
    <property type="component" value="Unassembled WGS sequence"/>
</dbReference>
<keyword evidence="12" id="KW-1185">Reference proteome</keyword>
<dbReference type="GO" id="GO:0005886">
    <property type="term" value="C:plasma membrane"/>
    <property type="evidence" value="ECO:0007669"/>
    <property type="project" value="UniProtKB-SubCell"/>
</dbReference>
<comment type="subcellular location">
    <subcellularLocation>
        <location evidence="1">Cell membrane</location>
        <topology evidence="1">Multi-pass membrane protein</topology>
    </subcellularLocation>
</comment>
<keyword evidence="5 8" id="KW-0472">Membrane</keyword>
<keyword evidence="3 8" id="KW-0812">Transmembrane</keyword>
<dbReference type="InterPro" id="IPR052192">
    <property type="entry name" value="Insect_Ionotropic_Sensory_Rcpt"/>
</dbReference>
<evidence type="ECO:0000256" key="8">
    <source>
        <dbReference type="SAM" id="Phobius"/>
    </source>
</evidence>
<feature type="domain" description="Ionotropic glutamate receptor C-terminal" evidence="10">
    <location>
        <begin position="506"/>
        <end position="623"/>
    </location>
</feature>